<accession>A0ACD5Z885</accession>
<keyword evidence="2" id="KW-1185">Reference proteome</keyword>
<sequence length="606" mass="68027">MDCYGGGGGGGSTQLVCESCGFAGDYSPDDFSEDGFFSCRRCDALHIHSQETAADPGDYFPILGSIRIIRDPPKPCIPARDPTNHQPPAAPAFNEFDEPRDFVTGADSWVEPEALGARVRQRYVQGMQVILQRQLEALVERHRVGALVCGVAGTLWVRWVAASKVFDQMWARKVLDSAGGGDQEEEKCEWADEALPRKYDRRRVQFVFLRSLRTTLPLYSTLSICFLACHITREAVLPTDIYRWAMEGKLPYVAAFTQVDELLGTSLEQHCSLNARQLFRPVRVIGAWQLEAAAGSIARRIGLRLPSVNFYAISQRYLNELSLPIEKILPHACRIYEWAMPAELWLASNPARVPSRVCVMAIIIVALRVQYNINGQGMWEEISEAGRNAGGSDPDVNLPPSMKPDGGASEEFGTRELLCTLADAYDKIDVAHDYSKDLHSYLQYCKDVVFPGIACSKEENHLIEIFQDMYKGREDENPKAHMEEMRNTNGVNKRSRDGTFVGARCFSASSGIQSIKSEMEDHGFCYMLPREWLRSDGYLRYRRKKITGSLVCAGHADYYVLIRSFAKLAEVDIRIMHTSVLKLEQRLACIEGRISRSLDALQNLPS</sequence>
<evidence type="ECO:0000313" key="2">
    <source>
        <dbReference type="Proteomes" id="UP001732700"/>
    </source>
</evidence>
<organism evidence="1 2">
    <name type="scientific">Avena sativa</name>
    <name type="common">Oat</name>
    <dbReference type="NCBI Taxonomy" id="4498"/>
    <lineage>
        <taxon>Eukaryota</taxon>
        <taxon>Viridiplantae</taxon>
        <taxon>Streptophyta</taxon>
        <taxon>Embryophyta</taxon>
        <taxon>Tracheophyta</taxon>
        <taxon>Spermatophyta</taxon>
        <taxon>Magnoliopsida</taxon>
        <taxon>Liliopsida</taxon>
        <taxon>Poales</taxon>
        <taxon>Poaceae</taxon>
        <taxon>BOP clade</taxon>
        <taxon>Pooideae</taxon>
        <taxon>Poodae</taxon>
        <taxon>Poeae</taxon>
        <taxon>Poeae Chloroplast Group 1 (Aveneae type)</taxon>
        <taxon>Aveninae</taxon>
        <taxon>Avena</taxon>
    </lineage>
</organism>
<dbReference type="EnsemblPlants" id="AVESA.00010b.r2.6CG1122180.1">
    <property type="protein sequence ID" value="AVESA.00010b.r2.6CG1122180.1.CDS"/>
    <property type="gene ID" value="AVESA.00010b.r2.6CG1122180"/>
</dbReference>
<protein>
    <submittedName>
        <fullName evidence="1">Uncharacterized protein</fullName>
    </submittedName>
</protein>
<proteinExistence type="predicted"/>
<reference evidence="1" key="1">
    <citation type="submission" date="2021-05" db="EMBL/GenBank/DDBJ databases">
        <authorList>
            <person name="Scholz U."/>
            <person name="Mascher M."/>
            <person name="Fiebig A."/>
        </authorList>
    </citation>
    <scope>NUCLEOTIDE SEQUENCE [LARGE SCALE GENOMIC DNA]</scope>
</reference>
<evidence type="ECO:0000313" key="1">
    <source>
        <dbReference type="EnsemblPlants" id="AVESA.00010b.r2.6CG1122180.1.CDS"/>
    </source>
</evidence>
<dbReference type="Proteomes" id="UP001732700">
    <property type="component" value="Chromosome 6C"/>
</dbReference>
<reference evidence="1" key="2">
    <citation type="submission" date="2025-09" db="UniProtKB">
        <authorList>
            <consortium name="EnsemblPlants"/>
        </authorList>
    </citation>
    <scope>IDENTIFICATION</scope>
</reference>
<name>A0ACD5Z885_AVESA</name>